<evidence type="ECO:0000256" key="4">
    <source>
        <dbReference type="PROSITE-ProRule" id="PRU00335"/>
    </source>
</evidence>
<dbReference type="InterPro" id="IPR001647">
    <property type="entry name" value="HTH_TetR"/>
</dbReference>
<evidence type="ECO:0000313" key="7">
    <source>
        <dbReference type="Proteomes" id="UP000094707"/>
    </source>
</evidence>
<dbReference type="Pfam" id="PF00440">
    <property type="entry name" value="TetR_N"/>
    <property type="match status" value="1"/>
</dbReference>
<dbReference type="OrthoDB" id="135877at2157"/>
<dbReference type="Gene3D" id="1.10.10.60">
    <property type="entry name" value="Homeodomain-like"/>
    <property type="match status" value="1"/>
</dbReference>
<feature type="domain" description="HTH tetR-type" evidence="5">
    <location>
        <begin position="12"/>
        <end position="72"/>
    </location>
</feature>
<dbReference type="GeneID" id="30411670"/>
<reference evidence="6 7" key="1">
    <citation type="submission" date="2016-08" db="EMBL/GenBank/DDBJ databases">
        <authorList>
            <person name="Seilhamer J.J."/>
        </authorList>
    </citation>
    <scope>NUCLEOTIDE SEQUENCE [LARGE SCALE GENOMIC DNA]</scope>
    <source>
        <strain evidence="6">Buetzberg</strain>
    </source>
</reference>
<dbReference type="PRINTS" id="PR00455">
    <property type="entry name" value="HTHTETR"/>
</dbReference>
<dbReference type="FunFam" id="1.10.10.60:FF:000141">
    <property type="entry name" value="TetR family transcriptional regulator"/>
    <property type="match status" value="1"/>
</dbReference>
<dbReference type="STRING" id="118062.MCBB_0819"/>
<organism evidence="6 7">
    <name type="scientific">Methanobacterium congolense</name>
    <dbReference type="NCBI Taxonomy" id="118062"/>
    <lineage>
        <taxon>Archaea</taxon>
        <taxon>Methanobacteriati</taxon>
        <taxon>Methanobacteriota</taxon>
        <taxon>Methanomada group</taxon>
        <taxon>Methanobacteria</taxon>
        <taxon>Methanobacteriales</taxon>
        <taxon>Methanobacteriaceae</taxon>
        <taxon>Methanobacterium</taxon>
    </lineage>
</organism>
<keyword evidence="2 4" id="KW-0238">DNA-binding</keyword>
<keyword evidence="7" id="KW-1185">Reference proteome</keyword>
<dbReference type="GO" id="GO:0000976">
    <property type="term" value="F:transcription cis-regulatory region binding"/>
    <property type="evidence" value="ECO:0007669"/>
    <property type="project" value="TreeGrafter"/>
</dbReference>
<keyword evidence="1" id="KW-0805">Transcription regulation</keyword>
<evidence type="ECO:0000313" key="6">
    <source>
        <dbReference type="EMBL" id="SCG85384.1"/>
    </source>
</evidence>
<dbReference type="KEGG" id="mcub:MCBB_0819"/>
<dbReference type="InterPro" id="IPR023772">
    <property type="entry name" value="DNA-bd_HTH_TetR-type_CS"/>
</dbReference>
<sequence>MSNISRREREKEQRRRDIMDSAEKLFFKKGYDEVSMNDIAEDVELSKATLYLYFDNKVALFFCSCAPWYGIMSSMIQKEVKKFKTGIEKLHAFMDTYFRFSQTYPDYLELYNYFKSGRFHLENIMTNNMMKEMVDDSSLVINFSAGFKPADISYASEVLKLQNEIFVTVLESIKTGLADGTVNSHVDPTEIAVLLILLTEDIPNMRPDLKNSLRKTGIPQDKFLNDTKTLLNQMLGTPKSG</sequence>
<dbReference type="RefSeq" id="WP_071906558.1">
    <property type="nucleotide sequence ID" value="NZ_LT607756.1"/>
</dbReference>
<evidence type="ECO:0000256" key="2">
    <source>
        <dbReference type="ARBA" id="ARBA00023125"/>
    </source>
</evidence>
<evidence type="ECO:0000256" key="3">
    <source>
        <dbReference type="ARBA" id="ARBA00023163"/>
    </source>
</evidence>
<dbReference type="InterPro" id="IPR050109">
    <property type="entry name" value="HTH-type_TetR-like_transc_reg"/>
</dbReference>
<gene>
    <name evidence="6" type="primary">icaR</name>
    <name evidence="6" type="ORF">MCBB_0819</name>
</gene>
<evidence type="ECO:0000256" key="1">
    <source>
        <dbReference type="ARBA" id="ARBA00023015"/>
    </source>
</evidence>
<dbReference type="PROSITE" id="PS01081">
    <property type="entry name" value="HTH_TETR_1"/>
    <property type="match status" value="1"/>
</dbReference>
<dbReference type="AlphaFoldDB" id="A0A1D3L137"/>
<dbReference type="PATRIC" id="fig|129848.4.peg.821"/>
<dbReference type="PANTHER" id="PTHR30055">
    <property type="entry name" value="HTH-TYPE TRANSCRIPTIONAL REGULATOR RUTR"/>
    <property type="match status" value="1"/>
</dbReference>
<protein>
    <submittedName>
        <fullName evidence="6">Biofilm operon icaADBC HTH-type negative transcriptional regulator IcaR</fullName>
    </submittedName>
</protein>
<dbReference type="PANTHER" id="PTHR30055:SF234">
    <property type="entry name" value="HTH-TYPE TRANSCRIPTIONAL REGULATOR BETI"/>
    <property type="match status" value="1"/>
</dbReference>
<dbReference type="PROSITE" id="PS50977">
    <property type="entry name" value="HTH_TETR_2"/>
    <property type="match status" value="1"/>
</dbReference>
<evidence type="ECO:0000259" key="5">
    <source>
        <dbReference type="PROSITE" id="PS50977"/>
    </source>
</evidence>
<dbReference type="Gene3D" id="1.10.357.10">
    <property type="entry name" value="Tetracycline Repressor, domain 2"/>
    <property type="match status" value="1"/>
</dbReference>
<proteinExistence type="predicted"/>
<accession>A0A1D3L137</accession>
<name>A0A1D3L137_9EURY</name>
<dbReference type="Proteomes" id="UP000094707">
    <property type="component" value="Chromosome I"/>
</dbReference>
<dbReference type="InterPro" id="IPR009057">
    <property type="entry name" value="Homeodomain-like_sf"/>
</dbReference>
<dbReference type="GO" id="GO:0003700">
    <property type="term" value="F:DNA-binding transcription factor activity"/>
    <property type="evidence" value="ECO:0007669"/>
    <property type="project" value="TreeGrafter"/>
</dbReference>
<keyword evidence="3" id="KW-0804">Transcription</keyword>
<dbReference type="EMBL" id="LT607756">
    <property type="protein sequence ID" value="SCG85384.1"/>
    <property type="molecule type" value="Genomic_DNA"/>
</dbReference>
<dbReference type="SUPFAM" id="SSF46689">
    <property type="entry name" value="Homeodomain-like"/>
    <property type="match status" value="1"/>
</dbReference>
<feature type="DNA-binding region" description="H-T-H motif" evidence="4">
    <location>
        <begin position="35"/>
        <end position="54"/>
    </location>
</feature>